<dbReference type="CDD" id="cd22842">
    <property type="entry name" value="Gal_Rha_Lectin_BGal"/>
    <property type="match status" value="1"/>
</dbReference>
<accession>A0ABP0Z132</accession>
<protein>
    <recommendedName>
        <fullName evidence="1">SUEL-type lectin domain-containing protein</fullName>
    </recommendedName>
</protein>
<dbReference type="PANTHER" id="PTHR46780">
    <property type="entry name" value="PROTEIN EVA-1"/>
    <property type="match status" value="1"/>
</dbReference>
<gene>
    <name evidence="2" type="ORF">CITCOLO1_LOCUS18827</name>
</gene>
<evidence type="ECO:0000313" key="2">
    <source>
        <dbReference type="EMBL" id="CAK9326477.1"/>
    </source>
</evidence>
<feature type="domain" description="SUEL-type lectin" evidence="1">
    <location>
        <begin position="60"/>
        <end position="141"/>
    </location>
</feature>
<keyword evidence="3" id="KW-1185">Reference proteome</keyword>
<dbReference type="EMBL" id="OZ021741">
    <property type="protein sequence ID" value="CAK9326477.1"/>
    <property type="molecule type" value="Genomic_DNA"/>
</dbReference>
<dbReference type="Proteomes" id="UP001642487">
    <property type="component" value="Chromosome 7"/>
</dbReference>
<evidence type="ECO:0000259" key="1">
    <source>
        <dbReference type="PROSITE" id="PS50228"/>
    </source>
</evidence>
<organism evidence="2 3">
    <name type="scientific">Citrullus colocynthis</name>
    <name type="common">colocynth</name>
    <dbReference type="NCBI Taxonomy" id="252529"/>
    <lineage>
        <taxon>Eukaryota</taxon>
        <taxon>Viridiplantae</taxon>
        <taxon>Streptophyta</taxon>
        <taxon>Embryophyta</taxon>
        <taxon>Tracheophyta</taxon>
        <taxon>Spermatophyta</taxon>
        <taxon>Magnoliopsida</taxon>
        <taxon>eudicotyledons</taxon>
        <taxon>Gunneridae</taxon>
        <taxon>Pentapetalae</taxon>
        <taxon>rosids</taxon>
        <taxon>fabids</taxon>
        <taxon>Cucurbitales</taxon>
        <taxon>Cucurbitaceae</taxon>
        <taxon>Benincaseae</taxon>
        <taxon>Citrullus</taxon>
    </lineage>
</organism>
<sequence>MPSKNLIVVFEEAGGNSSKISLVKRLITSICTKASEYRPVVKNEHTHQNHGELNEQNVLKINLHCAAGQFISAIKFASFGTPSGVCGSLEQGTCHSPKSLSVLQKLCVGRRRCLATVPTSIFGEDPCPNLRKKLSAEAVCQPVAT</sequence>
<evidence type="ECO:0000313" key="3">
    <source>
        <dbReference type="Proteomes" id="UP001642487"/>
    </source>
</evidence>
<name>A0ABP0Z132_9ROSI</name>
<dbReference type="InterPro" id="IPR000922">
    <property type="entry name" value="Lectin_gal-bd_dom"/>
</dbReference>
<dbReference type="Pfam" id="PF02140">
    <property type="entry name" value="SUEL_Lectin"/>
    <property type="match status" value="1"/>
</dbReference>
<dbReference type="Gene3D" id="2.60.120.740">
    <property type="match status" value="1"/>
</dbReference>
<reference evidence="2 3" key="1">
    <citation type="submission" date="2024-03" db="EMBL/GenBank/DDBJ databases">
        <authorList>
            <person name="Gkanogiannis A."/>
            <person name="Becerra Lopez-Lavalle L."/>
        </authorList>
    </citation>
    <scope>NUCLEOTIDE SEQUENCE [LARGE SCALE GENOMIC DNA]</scope>
</reference>
<proteinExistence type="predicted"/>
<dbReference type="PROSITE" id="PS50228">
    <property type="entry name" value="SUEL_LECTIN"/>
    <property type="match status" value="1"/>
</dbReference>
<dbReference type="InterPro" id="IPR043159">
    <property type="entry name" value="Lectin_gal-bd_sf"/>
</dbReference>